<accession>A0A6M3KU11</accession>
<reference evidence="1" key="1">
    <citation type="submission" date="2020-03" db="EMBL/GenBank/DDBJ databases">
        <title>The deep terrestrial virosphere.</title>
        <authorList>
            <person name="Holmfeldt K."/>
            <person name="Nilsson E."/>
            <person name="Simone D."/>
            <person name="Lopez-Fernandez M."/>
            <person name="Wu X."/>
            <person name="de Brujin I."/>
            <person name="Lundin D."/>
            <person name="Andersson A."/>
            <person name="Bertilsson S."/>
            <person name="Dopson M."/>
        </authorList>
    </citation>
    <scope>NUCLEOTIDE SEQUENCE</scope>
    <source>
        <strain evidence="1">MM415B02211</strain>
    </source>
</reference>
<dbReference type="AlphaFoldDB" id="A0A6M3KU11"/>
<protein>
    <submittedName>
        <fullName evidence="1">Uncharacterized protein</fullName>
    </submittedName>
</protein>
<gene>
    <name evidence="1" type="ORF">MM415B02211_0012</name>
</gene>
<evidence type="ECO:0000313" key="1">
    <source>
        <dbReference type="EMBL" id="QJA85516.1"/>
    </source>
</evidence>
<dbReference type="EMBL" id="MT142579">
    <property type="protein sequence ID" value="QJA85516.1"/>
    <property type="molecule type" value="Genomic_DNA"/>
</dbReference>
<name>A0A6M3KU11_9ZZZZ</name>
<sequence>MPTYTRPYKRKLAKRSRTLPIYGKGEDEGKFFRCWFCGFINNKDRNTLGDAESKSGDGHTDYHGLAQEDLYRGRSISCYEGIANYQVGMELGADGEPKGIVHDHKSDISMGCAFCGSTNYAGKY</sequence>
<proteinExistence type="predicted"/>
<organism evidence="1">
    <name type="scientific">viral metagenome</name>
    <dbReference type="NCBI Taxonomy" id="1070528"/>
    <lineage>
        <taxon>unclassified sequences</taxon>
        <taxon>metagenomes</taxon>
        <taxon>organismal metagenomes</taxon>
    </lineage>
</organism>